<sequence>MIVGIASTLIHHENLDIPRLRNGTVKNYTPRMLLEISGTAVGCSLNKRKVFGRRGALHMDTATPEQCVYLHLQNSREVPSGSSTIVRH</sequence>
<organism evidence="1 2">
    <name type="scientific">Araneus ventricosus</name>
    <name type="common">Orbweaver spider</name>
    <name type="synonym">Epeira ventricosa</name>
    <dbReference type="NCBI Taxonomy" id="182803"/>
    <lineage>
        <taxon>Eukaryota</taxon>
        <taxon>Metazoa</taxon>
        <taxon>Ecdysozoa</taxon>
        <taxon>Arthropoda</taxon>
        <taxon>Chelicerata</taxon>
        <taxon>Arachnida</taxon>
        <taxon>Araneae</taxon>
        <taxon>Araneomorphae</taxon>
        <taxon>Entelegynae</taxon>
        <taxon>Araneoidea</taxon>
        <taxon>Araneidae</taxon>
        <taxon>Araneus</taxon>
    </lineage>
</organism>
<dbReference type="EMBL" id="BGPR01000073">
    <property type="protein sequence ID" value="GBL90636.1"/>
    <property type="molecule type" value="Genomic_DNA"/>
</dbReference>
<protein>
    <submittedName>
        <fullName evidence="1">Uncharacterized protein</fullName>
    </submittedName>
</protein>
<evidence type="ECO:0000313" key="1">
    <source>
        <dbReference type="EMBL" id="GBL90636.1"/>
    </source>
</evidence>
<accession>A0A4Y2BH71</accession>
<comment type="caution">
    <text evidence="1">The sequence shown here is derived from an EMBL/GenBank/DDBJ whole genome shotgun (WGS) entry which is preliminary data.</text>
</comment>
<reference evidence="1 2" key="1">
    <citation type="journal article" date="2019" name="Sci. Rep.">
        <title>Orb-weaving spider Araneus ventricosus genome elucidates the spidroin gene catalogue.</title>
        <authorList>
            <person name="Kono N."/>
            <person name="Nakamura H."/>
            <person name="Ohtoshi R."/>
            <person name="Moran D.A.P."/>
            <person name="Shinohara A."/>
            <person name="Yoshida Y."/>
            <person name="Fujiwara M."/>
            <person name="Mori M."/>
            <person name="Tomita M."/>
            <person name="Arakawa K."/>
        </authorList>
    </citation>
    <scope>NUCLEOTIDE SEQUENCE [LARGE SCALE GENOMIC DNA]</scope>
</reference>
<dbReference type="AlphaFoldDB" id="A0A4Y2BH71"/>
<evidence type="ECO:0000313" key="2">
    <source>
        <dbReference type="Proteomes" id="UP000499080"/>
    </source>
</evidence>
<gene>
    <name evidence="1" type="ORF">AVEN_219306_1</name>
</gene>
<keyword evidence="2" id="KW-1185">Reference proteome</keyword>
<dbReference type="Proteomes" id="UP000499080">
    <property type="component" value="Unassembled WGS sequence"/>
</dbReference>
<proteinExistence type="predicted"/>
<name>A0A4Y2BH71_ARAVE</name>